<dbReference type="GO" id="GO:0009063">
    <property type="term" value="P:amino acid catabolic process"/>
    <property type="evidence" value="ECO:0007669"/>
    <property type="project" value="InterPro"/>
</dbReference>
<evidence type="ECO:0000259" key="2">
    <source>
        <dbReference type="SMART" id="SM00922"/>
    </source>
</evidence>
<dbReference type="InterPro" id="IPR013342">
    <property type="entry name" value="Mandelate_racemase_C"/>
</dbReference>
<dbReference type="GO" id="GO:0016829">
    <property type="term" value="F:lyase activity"/>
    <property type="evidence" value="ECO:0007669"/>
    <property type="project" value="UniProtKB-KW"/>
</dbReference>
<protein>
    <submittedName>
        <fullName evidence="3">D-galactonate dehydratase</fullName>
    </submittedName>
</protein>
<dbReference type="InterPro" id="IPR034593">
    <property type="entry name" value="DgoD-like"/>
</dbReference>
<dbReference type="EMBL" id="CASHTH010002119">
    <property type="protein sequence ID" value="CAI8025110.1"/>
    <property type="molecule type" value="Genomic_DNA"/>
</dbReference>
<dbReference type="Pfam" id="PF02746">
    <property type="entry name" value="MR_MLE_N"/>
    <property type="match status" value="1"/>
</dbReference>
<dbReference type="SFLD" id="SFLDS00001">
    <property type="entry name" value="Enolase"/>
    <property type="match status" value="1"/>
</dbReference>
<dbReference type="InterPro" id="IPR029065">
    <property type="entry name" value="Enolase_C-like"/>
</dbReference>
<gene>
    <name evidence="3" type="ORF">GBAR_LOCUS14536</name>
</gene>
<evidence type="ECO:0000313" key="4">
    <source>
        <dbReference type="Proteomes" id="UP001174909"/>
    </source>
</evidence>
<evidence type="ECO:0000256" key="1">
    <source>
        <dbReference type="ARBA" id="ARBA00023239"/>
    </source>
</evidence>
<dbReference type="AlphaFoldDB" id="A0AA35S7W5"/>
<dbReference type="NCBIfam" id="NF010624">
    <property type="entry name" value="PRK14017.1"/>
    <property type="match status" value="1"/>
</dbReference>
<feature type="domain" description="Mandelate racemase/muconate lactonizing enzyme C-terminal" evidence="2">
    <location>
        <begin position="123"/>
        <end position="225"/>
    </location>
</feature>
<keyword evidence="4" id="KW-1185">Reference proteome</keyword>
<dbReference type="PROSITE" id="PS00908">
    <property type="entry name" value="MR_MLE_1"/>
    <property type="match status" value="1"/>
</dbReference>
<dbReference type="InterPro" id="IPR029017">
    <property type="entry name" value="Enolase-like_N"/>
</dbReference>
<dbReference type="SUPFAM" id="SSF51604">
    <property type="entry name" value="Enolase C-terminal domain-like"/>
    <property type="match status" value="1"/>
</dbReference>
<comment type="caution">
    <text evidence="3">The sequence shown here is derived from an EMBL/GenBank/DDBJ whole genome shotgun (WGS) entry which is preliminary data.</text>
</comment>
<dbReference type="SFLD" id="SFLDG00179">
    <property type="entry name" value="mandelate_racemase"/>
    <property type="match status" value="1"/>
</dbReference>
<evidence type="ECO:0000313" key="3">
    <source>
        <dbReference type="EMBL" id="CAI8025110.1"/>
    </source>
</evidence>
<dbReference type="PANTHER" id="PTHR48080:SF2">
    <property type="entry name" value="D-GALACTONATE DEHYDRATASE"/>
    <property type="match status" value="1"/>
</dbReference>
<dbReference type="PANTHER" id="PTHR48080">
    <property type="entry name" value="D-GALACTONATE DEHYDRATASE-RELATED"/>
    <property type="match status" value="1"/>
</dbReference>
<dbReference type="Gene3D" id="3.20.20.120">
    <property type="entry name" value="Enolase-like C-terminal domain"/>
    <property type="match status" value="1"/>
</dbReference>
<keyword evidence="1" id="KW-0456">Lyase</keyword>
<dbReference type="Gene3D" id="3.30.390.10">
    <property type="entry name" value="Enolase-like, N-terminal domain"/>
    <property type="match status" value="1"/>
</dbReference>
<dbReference type="InterPro" id="IPR013341">
    <property type="entry name" value="Mandelate_racemase_N_dom"/>
</dbReference>
<dbReference type="SUPFAM" id="SSF54826">
    <property type="entry name" value="Enolase N-terminal domain-like"/>
    <property type="match status" value="1"/>
</dbReference>
<dbReference type="SMART" id="SM00922">
    <property type="entry name" value="MR_MLE"/>
    <property type="match status" value="1"/>
</dbReference>
<reference evidence="3" key="1">
    <citation type="submission" date="2023-03" db="EMBL/GenBank/DDBJ databases">
        <authorList>
            <person name="Steffen K."/>
            <person name="Cardenas P."/>
        </authorList>
    </citation>
    <scope>NUCLEOTIDE SEQUENCE</scope>
</reference>
<dbReference type="Pfam" id="PF13378">
    <property type="entry name" value="MR_MLE_C"/>
    <property type="match status" value="1"/>
</dbReference>
<dbReference type="PROSITE" id="PS00909">
    <property type="entry name" value="MR_MLE_2"/>
    <property type="match status" value="1"/>
</dbReference>
<proteinExistence type="predicted"/>
<accession>A0AA35S7W5</accession>
<dbReference type="Proteomes" id="UP001174909">
    <property type="component" value="Unassembled WGS sequence"/>
</dbReference>
<sequence>MKITRLETFLIAPRWLFLRVHTDEGIVGLGEPYLEGRATTSAEAIRELEDYLIGQDPRRIIHHWEAMYRQPCYHGGAIMMSAISGVEAALWDILGKSVGLPVWQLLGGRARDRIRLYKGGGSIDQMKEDVARGFKGFKIGLPGPYPKVHATKEFIDQAVASVGEIRDAVGPSIDIAIDLHGAFLPAAAVPIIKALEPLHPAWIEDPCQCENYDEMARIAQSTSIPIAAGERVFTRWAFRELLERGAAKILNPDPCHVGGIFETRLIAGMAEMHYAGVAPHCPLGPIALATCLQLDAMMPNFVSQEHVTLGEGYLKEPCVFPSPLGALNTAANSSTRPVS</sequence>
<dbReference type="InterPro" id="IPR036849">
    <property type="entry name" value="Enolase-like_C_sf"/>
</dbReference>
<dbReference type="InterPro" id="IPR018110">
    <property type="entry name" value="Mandel_Rmase/mucon_lact_enz_CS"/>
</dbReference>
<name>A0AA35S7W5_GEOBA</name>
<organism evidence="3 4">
    <name type="scientific">Geodia barretti</name>
    <name type="common">Barrett's horny sponge</name>
    <dbReference type="NCBI Taxonomy" id="519541"/>
    <lineage>
        <taxon>Eukaryota</taxon>
        <taxon>Metazoa</taxon>
        <taxon>Porifera</taxon>
        <taxon>Demospongiae</taxon>
        <taxon>Heteroscleromorpha</taxon>
        <taxon>Tetractinellida</taxon>
        <taxon>Astrophorina</taxon>
        <taxon>Geodiidae</taxon>
        <taxon>Geodia</taxon>
    </lineage>
</organism>